<dbReference type="Proteomes" id="UP000229574">
    <property type="component" value="Unassembled WGS sequence"/>
</dbReference>
<sequence>MLTLGKRGLTKRRKFLLVAILLSFGLLIVQKLPIESRYSAIGFYALSAYLLTAWSLLKDLRGVNWIVNLILPTMYPISVALFYFLLPQAMVTRTIVVILFLISMYALLLTSNIFAVATTRTIQLLRAARAVGFLLSILTSAFLYHVIFSLRVSGWVVGLLVFVVSLPILWQGVWSYVASTTIKREFYYGLAGAVVLSEMAIALSFWLIDVPLASVMLAMGMYVILGLSQHDTEGRLFSRTIQEYLGFAGIVFVVVTLAVILRWAR</sequence>
<feature type="transmembrane region" description="Helical" evidence="1">
    <location>
        <begin position="41"/>
        <end position="57"/>
    </location>
</feature>
<evidence type="ECO:0000256" key="1">
    <source>
        <dbReference type="SAM" id="Phobius"/>
    </source>
</evidence>
<organism evidence="2 3">
    <name type="scientific">Candidatus Collierbacteria bacterium CG09_land_8_20_14_0_10_46_12</name>
    <dbReference type="NCBI Taxonomy" id="1974533"/>
    <lineage>
        <taxon>Bacteria</taxon>
        <taxon>Candidatus Collieribacteriota</taxon>
    </lineage>
</organism>
<reference evidence="3" key="1">
    <citation type="submission" date="2017-09" db="EMBL/GenBank/DDBJ databases">
        <title>Depth-based differentiation of microbial function through sediment-hosted aquifers and enrichment of novel symbionts in the deep terrestrial subsurface.</title>
        <authorList>
            <person name="Probst A.J."/>
            <person name="Ladd B."/>
            <person name="Jarett J.K."/>
            <person name="Geller-Mcgrath D.E."/>
            <person name="Sieber C.M.K."/>
            <person name="Emerson J.B."/>
            <person name="Anantharaman K."/>
            <person name="Thomas B.C."/>
            <person name="Malmstrom R."/>
            <person name="Stieglmeier M."/>
            <person name="Klingl A."/>
            <person name="Woyke T."/>
            <person name="Ryan C.M."/>
            <person name="Banfield J.F."/>
        </authorList>
    </citation>
    <scope>NUCLEOTIDE SEQUENCE [LARGE SCALE GENOMIC DNA]</scope>
</reference>
<dbReference type="AlphaFoldDB" id="A0A2H0WY89"/>
<dbReference type="EMBL" id="PEYY01000133">
    <property type="protein sequence ID" value="PIS17640.1"/>
    <property type="molecule type" value="Genomic_DNA"/>
</dbReference>
<accession>A0A2H0WY89</accession>
<keyword evidence="1" id="KW-0472">Membrane</keyword>
<feature type="transmembrane region" description="Helical" evidence="1">
    <location>
        <begin position="69"/>
        <end position="89"/>
    </location>
</feature>
<protein>
    <submittedName>
        <fullName evidence="2">Uncharacterized protein</fullName>
    </submittedName>
</protein>
<dbReference type="Pfam" id="PF18900">
    <property type="entry name" value="DUF5656"/>
    <property type="match status" value="1"/>
</dbReference>
<comment type="caution">
    <text evidence="2">The sequence shown here is derived from an EMBL/GenBank/DDBJ whole genome shotgun (WGS) entry which is preliminary data.</text>
</comment>
<feature type="transmembrane region" description="Helical" evidence="1">
    <location>
        <begin position="130"/>
        <end position="148"/>
    </location>
</feature>
<proteinExistence type="predicted"/>
<gene>
    <name evidence="2" type="ORF">COT54_03600</name>
</gene>
<keyword evidence="1" id="KW-1133">Transmembrane helix</keyword>
<evidence type="ECO:0000313" key="3">
    <source>
        <dbReference type="Proteomes" id="UP000229574"/>
    </source>
</evidence>
<feature type="transmembrane region" description="Helical" evidence="1">
    <location>
        <begin position="186"/>
        <end position="208"/>
    </location>
</feature>
<name>A0A2H0WY89_9BACT</name>
<feature type="transmembrane region" description="Helical" evidence="1">
    <location>
        <begin position="95"/>
        <end position="118"/>
    </location>
</feature>
<feature type="transmembrane region" description="Helical" evidence="1">
    <location>
        <begin position="154"/>
        <end position="174"/>
    </location>
</feature>
<evidence type="ECO:0000313" key="2">
    <source>
        <dbReference type="EMBL" id="PIS17640.1"/>
    </source>
</evidence>
<feature type="transmembrane region" description="Helical" evidence="1">
    <location>
        <begin position="244"/>
        <end position="264"/>
    </location>
</feature>
<keyword evidence="1" id="KW-0812">Transmembrane</keyword>
<dbReference type="InterPro" id="IPR043715">
    <property type="entry name" value="DUF5656"/>
</dbReference>